<reference evidence="3" key="1">
    <citation type="submission" date="2017-01" db="EMBL/GenBank/DDBJ databases">
        <authorList>
            <person name="Varghese N."/>
            <person name="Submissions S."/>
        </authorList>
    </citation>
    <scope>NUCLEOTIDE SEQUENCE [LARGE SCALE GENOMIC DNA]</scope>
    <source>
        <strain evidence="3">type strain: HArc-</strain>
    </source>
</reference>
<evidence type="ECO:0000313" key="3">
    <source>
        <dbReference type="Proteomes" id="UP000185936"/>
    </source>
</evidence>
<accession>A0A1N7E7G3</accession>
<feature type="transmembrane region" description="Helical" evidence="1">
    <location>
        <begin position="14"/>
        <end position="34"/>
    </location>
</feature>
<protein>
    <submittedName>
        <fullName evidence="2">Uncharacterized protein</fullName>
    </submittedName>
</protein>
<dbReference type="AlphaFoldDB" id="A0A1N7E7G3"/>
<sequence length="59" mass="6606">MGVHPKVDTEWPRLVGPLLLNPSLFSATIFFTAINSIRIGEDFFILVLDTQTNGMRLCV</sequence>
<gene>
    <name evidence="2" type="ORF">SAMN05421752_103271</name>
</gene>
<keyword evidence="1" id="KW-0472">Membrane</keyword>
<organism evidence="2 3">
    <name type="scientific">Natronorubrum thiooxidans</name>
    <dbReference type="NCBI Taxonomy" id="308853"/>
    <lineage>
        <taxon>Archaea</taxon>
        <taxon>Methanobacteriati</taxon>
        <taxon>Methanobacteriota</taxon>
        <taxon>Stenosarchaea group</taxon>
        <taxon>Halobacteria</taxon>
        <taxon>Halobacteriales</taxon>
        <taxon>Natrialbaceae</taxon>
        <taxon>Natronorubrum</taxon>
    </lineage>
</organism>
<name>A0A1N7E7G3_9EURY</name>
<proteinExistence type="predicted"/>
<dbReference type="Proteomes" id="UP000185936">
    <property type="component" value="Unassembled WGS sequence"/>
</dbReference>
<keyword evidence="1" id="KW-1133">Transmembrane helix</keyword>
<evidence type="ECO:0000313" key="2">
    <source>
        <dbReference type="EMBL" id="SIR84000.1"/>
    </source>
</evidence>
<dbReference type="EMBL" id="FTNR01000003">
    <property type="protein sequence ID" value="SIR84000.1"/>
    <property type="molecule type" value="Genomic_DNA"/>
</dbReference>
<evidence type="ECO:0000256" key="1">
    <source>
        <dbReference type="SAM" id="Phobius"/>
    </source>
</evidence>
<keyword evidence="1" id="KW-0812">Transmembrane</keyword>
<keyword evidence="3" id="KW-1185">Reference proteome</keyword>